<evidence type="ECO:0000259" key="3">
    <source>
        <dbReference type="PROSITE" id="PS51462"/>
    </source>
</evidence>
<gene>
    <name evidence="4" type="ORF">FLAG1_10862</name>
</gene>
<evidence type="ECO:0000313" key="4">
    <source>
        <dbReference type="EMBL" id="KPA36375.1"/>
    </source>
</evidence>
<proteinExistence type="predicted"/>
<evidence type="ECO:0000313" key="5">
    <source>
        <dbReference type="Proteomes" id="UP000037904"/>
    </source>
</evidence>
<protein>
    <submittedName>
        <fullName evidence="4">Nudix family protein</fullName>
    </submittedName>
</protein>
<dbReference type="EMBL" id="JXCE01000659">
    <property type="protein sequence ID" value="KPA36375.1"/>
    <property type="molecule type" value="Genomic_DNA"/>
</dbReference>
<keyword evidence="5" id="KW-1185">Reference proteome</keyword>
<evidence type="ECO:0000256" key="2">
    <source>
        <dbReference type="SAM" id="MobiDB-lite"/>
    </source>
</evidence>
<reference evidence="4 5" key="1">
    <citation type="submission" date="2015-04" db="EMBL/GenBank/DDBJ databases">
        <title>The draft genome sequence of Fusarium langsethiae, a T-2/HT-2 mycotoxin producer.</title>
        <authorList>
            <person name="Lysoe E."/>
            <person name="Divon H.H."/>
            <person name="Terzi V."/>
            <person name="Orru L."/>
            <person name="Lamontanara A."/>
            <person name="Kolseth A.-K."/>
            <person name="Frandsen R.J."/>
            <person name="Nielsen K."/>
            <person name="Thrane U."/>
        </authorList>
    </citation>
    <scope>NUCLEOTIDE SEQUENCE [LARGE SCALE GENOMIC DNA]</scope>
    <source>
        <strain evidence="4 5">Fl201059</strain>
    </source>
</reference>
<dbReference type="GO" id="GO:0016787">
    <property type="term" value="F:hydrolase activity"/>
    <property type="evidence" value="ECO:0007669"/>
    <property type="project" value="UniProtKB-KW"/>
</dbReference>
<dbReference type="InterPro" id="IPR015797">
    <property type="entry name" value="NUDIX_hydrolase-like_dom_sf"/>
</dbReference>
<dbReference type="PANTHER" id="PTHR43736">
    <property type="entry name" value="ADP-RIBOSE PYROPHOSPHATASE"/>
    <property type="match status" value="1"/>
</dbReference>
<dbReference type="InterPro" id="IPR020476">
    <property type="entry name" value="Nudix_hydrolase"/>
</dbReference>
<feature type="domain" description="Nudix hydrolase" evidence="3">
    <location>
        <begin position="10"/>
        <end position="158"/>
    </location>
</feature>
<name>A0A0N0DBA2_FUSLA</name>
<dbReference type="InterPro" id="IPR000086">
    <property type="entry name" value="NUDIX_hydrolase_dom"/>
</dbReference>
<dbReference type="Proteomes" id="UP000037904">
    <property type="component" value="Unassembled WGS sequence"/>
</dbReference>
<dbReference type="SUPFAM" id="SSF55811">
    <property type="entry name" value="Nudix"/>
    <property type="match status" value="1"/>
</dbReference>
<dbReference type="Gene3D" id="3.90.79.10">
    <property type="entry name" value="Nucleoside Triphosphate Pyrophosphohydrolase"/>
    <property type="match status" value="1"/>
</dbReference>
<comment type="caution">
    <text evidence="4">The sequence shown here is derived from an EMBL/GenBank/DDBJ whole genome shotgun (WGS) entry which is preliminary data.</text>
</comment>
<keyword evidence="1" id="KW-0378">Hydrolase</keyword>
<evidence type="ECO:0000256" key="1">
    <source>
        <dbReference type="ARBA" id="ARBA00022801"/>
    </source>
</evidence>
<sequence>MSTSTYTNTAYATNYGVKASNGTMGILVSGTKVLIIHRRLKNQHTQENGPPDTWSFPGGGLEPDETPEQCIIREMKEELAVDVTIEPIGDEPVWGMTDDNINGKLWRCTIFVVKQVDDNQQVKINEPTKHAGFRWIEWADLYPMIKADVEEDGKADMEEDGKADGAGQRMFFFEPMKNMVLKYPLRCDPSSLYKRTV</sequence>
<dbReference type="Pfam" id="PF00293">
    <property type="entry name" value="NUDIX"/>
    <property type="match status" value="1"/>
</dbReference>
<organism evidence="4 5">
    <name type="scientific">Fusarium langsethiae</name>
    <dbReference type="NCBI Taxonomy" id="179993"/>
    <lineage>
        <taxon>Eukaryota</taxon>
        <taxon>Fungi</taxon>
        <taxon>Dikarya</taxon>
        <taxon>Ascomycota</taxon>
        <taxon>Pezizomycotina</taxon>
        <taxon>Sordariomycetes</taxon>
        <taxon>Hypocreomycetidae</taxon>
        <taxon>Hypocreales</taxon>
        <taxon>Nectriaceae</taxon>
        <taxon>Fusarium</taxon>
    </lineage>
</organism>
<dbReference type="PANTHER" id="PTHR43736:SF1">
    <property type="entry name" value="DIHYDRONEOPTERIN TRIPHOSPHATE DIPHOSPHATASE"/>
    <property type="match status" value="1"/>
</dbReference>
<dbReference type="PRINTS" id="PR00502">
    <property type="entry name" value="NUDIXFAMILY"/>
</dbReference>
<dbReference type="AlphaFoldDB" id="A0A0N0DBA2"/>
<accession>A0A0N0DBA2</accession>
<feature type="region of interest" description="Disordered" evidence="2">
    <location>
        <begin position="41"/>
        <end position="65"/>
    </location>
</feature>
<dbReference type="PROSITE" id="PS51462">
    <property type="entry name" value="NUDIX"/>
    <property type="match status" value="1"/>
</dbReference>